<gene>
    <name evidence="2" type="ORF">L596_007113</name>
</gene>
<feature type="region of interest" description="Disordered" evidence="1">
    <location>
        <begin position="54"/>
        <end position="73"/>
    </location>
</feature>
<dbReference type="AlphaFoldDB" id="A0A4U5P8B9"/>
<dbReference type="Proteomes" id="UP000298663">
    <property type="component" value="Unassembled WGS sequence"/>
</dbReference>
<comment type="caution">
    <text evidence="2">The sequence shown here is derived from an EMBL/GenBank/DDBJ whole genome shotgun (WGS) entry which is preliminary data.</text>
</comment>
<evidence type="ECO:0000313" key="2">
    <source>
        <dbReference type="EMBL" id="TKR92466.1"/>
    </source>
</evidence>
<accession>A0A4U5P8B9</accession>
<proteinExistence type="predicted"/>
<feature type="compositionally biased region" description="Basic residues" evidence="1">
    <location>
        <begin position="58"/>
        <end position="73"/>
    </location>
</feature>
<evidence type="ECO:0000256" key="1">
    <source>
        <dbReference type="SAM" id="MobiDB-lite"/>
    </source>
</evidence>
<name>A0A4U5P8B9_STECR</name>
<evidence type="ECO:0000313" key="3">
    <source>
        <dbReference type="Proteomes" id="UP000298663"/>
    </source>
</evidence>
<sequence>MNHASLPSPSFRAKRLISFSTLLSLSRVLNSRVETAIANKSGRLRRAPVLATAPNDRRRPKNQNFRTRKVRKRQRCGWIKNATERASGVVKRRG</sequence>
<organism evidence="2 3">
    <name type="scientific">Steinernema carpocapsae</name>
    <name type="common">Entomopathogenic nematode</name>
    <dbReference type="NCBI Taxonomy" id="34508"/>
    <lineage>
        <taxon>Eukaryota</taxon>
        <taxon>Metazoa</taxon>
        <taxon>Ecdysozoa</taxon>
        <taxon>Nematoda</taxon>
        <taxon>Chromadorea</taxon>
        <taxon>Rhabditida</taxon>
        <taxon>Tylenchina</taxon>
        <taxon>Panagrolaimomorpha</taxon>
        <taxon>Strongyloidoidea</taxon>
        <taxon>Steinernematidae</taxon>
        <taxon>Steinernema</taxon>
    </lineage>
</organism>
<reference evidence="2 3" key="1">
    <citation type="journal article" date="2015" name="Genome Biol.">
        <title>Comparative genomics of Steinernema reveals deeply conserved gene regulatory networks.</title>
        <authorList>
            <person name="Dillman A.R."/>
            <person name="Macchietto M."/>
            <person name="Porter C.F."/>
            <person name="Rogers A."/>
            <person name="Williams B."/>
            <person name="Antoshechkin I."/>
            <person name="Lee M.M."/>
            <person name="Goodwin Z."/>
            <person name="Lu X."/>
            <person name="Lewis E.E."/>
            <person name="Goodrich-Blair H."/>
            <person name="Stock S.P."/>
            <person name="Adams B.J."/>
            <person name="Sternberg P.W."/>
            <person name="Mortazavi A."/>
        </authorList>
    </citation>
    <scope>NUCLEOTIDE SEQUENCE [LARGE SCALE GENOMIC DNA]</scope>
    <source>
        <strain evidence="2 3">ALL</strain>
    </source>
</reference>
<keyword evidence="3" id="KW-1185">Reference proteome</keyword>
<reference evidence="2 3" key="2">
    <citation type="journal article" date="2019" name="G3 (Bethesda)">
        <title>Hybrid Assembly of the Genome of the Entomopathogenic Nematode Steinernema carpocapsae Identifies the X-Chromosome.</title>
        <authorList>
            <person name="Serra L."/>
            <person name="Macchietto M."/>
            <person name="Macias-Munoz A."/>
            <person name="McGill C.J."/>
            <person name="Rodriguez I.M."/>
            <person name="Rodriguez B."/>
            <person name="Murad R."/>
            <person name="Mortazavi A."/>
        </authorList>
    </citation>
    <scope>NUCLEOTIDE SEQUENCE [LARGE SCALE GENOMIC DNA]</scope>
    <source>
        <strain evidence="2 3">ALL</strain>
    </source>
</reference>
<dbReference type="EMBL" id="AZBU02000002">
    <property type="protein sequence ID" value="TKR92466.1"/>
    <property type="molecule type" value="Genomic_DNA"/>
</dbReference>
<protein>
    <submittedName>
        <fullName evidence="2">Uncharacterized protein</fullName>
    </submittedName>
</protein>